<organism evidence="2 3">
    <name type="scientific">Sorangium cellulosum</name>
    <name type="common">Polyangium cellulosum</name>
    <dbReference type="NCBI Taxonomy" id="56"/>
    <lineage>
        <taxon>Bacteria</taxon>
        <taxon>Pseudomonadati</taxon>
        <taxon>Myxococcota</taxon>
        <taxon>Polyangia</taxon>
        <taxon>Polyangiales</taxon>
        <taxon>Polyangiaceae</taxon>
        <taxon>Sorangium</taxon>
    </lineage>
</organism>
<sequence length="93" mass="9773">MLTPHLGCPLPAVDRGQAQRGRRAELAGLDPAEAAQGQQSESDNQGEQADGENCAKLSIARLSSRQHGDARRPLPPRGTVGVERPECVPLAGP</sequence>
<reference evidence="2 3" key="1">
    <citation type="submission" date="2015-09" db="EMBL/GenBank/DDBJ databases">
        <title>Sorangium comparison.</title>
        <authorList>
            <person name="Zaburannyi N."/>
            <person name="Bunk B."/>
            <person name="Overmann J."/>
            <person name="Mueller R."/>
        </authorList>
    </citation>
    <scope>NUCLEOTIDE SEQUENCE [LARGE SCALE GENOMIC DNA]</scope>
    <source>
        <strain evidence="2 3">So ceGT47</strain>
    </source>
</reference>
<proteinExistence type="predicted"/>
<gene>
    <name evidence="2" type="ORF">SOCEGT47_043860</name>
</gene>
<dbReference type="EMBL" id="CP012670">
    <property type="protein sequence ID" value="AUX23856.1"/>
    <property type="molecule type" value="Genomic_DNA"/>
</dbReference>
<dbReference type="RefSeq" id="WP_129349328.1">
    <property type="nucleotide sequence ID" value="NZ_CP012670.1"/>
</dbReference>
<feature type="region of interest" description="Disordered" evidence="1">
    <location>
        <begin position="1"/>
        <end position="93"/>
    </location>
</feature>
<dbReference type="Proteomes" id="UP000295781">
    <property type="component" value="Chromosome"/>
</dbReference>
<accession>A0A4P2Q497</accession>
<feature type="compositionally biased region" description="Polar residues" evidence="1">
    <location>
        <begin position="36"/>
        <end position="47"/>
    </location>
</feature>
<evidence type="ECO:0000256" key="1">
    <source>
        <dbReference type="SAM" id="MobiDB-lite"/>
    </source>
</evidence>
<evidence type="ECO:0000313" key="2">
    <source>
        <dbReference type="EMBL" id="AUX23856.1"/>
    </source>
</evidence>
<dbReference type="AlphaFoldDB" id="A0A4P2Q497"/>
<protein>
    <submittedName>
        <fullName evidence="2">Uncharacterized protein</fullName>
    </submittedName>
</protein>
<name>A0A4P2Q497_SORCE</name>
<evidence type="ECO:0000313" key="3">
    <source>
        <dbReference type="Proteomes" id="UP000295781"/>
    </source>
</evidence>